<evidence type="ECO:0000256" key="1">
    <source>
        <dbReference type="SAM" id="MobiDB-lite"/>
    </source>
</evidence>
<dbReference type="EMBL" id="ML976615">
    <property type="protein sequence ID" value="KAF1847187.1"/>
    <property type="molecule type" value="Genomic_DNA"/>
</dbReference>
<dbReference type="InterPro" id="IPR011333">
    <property type="entry name" value="SKP1/BTB/POZ_sf"/>
</dbReference>
<organism evidence="2 3">
    <name type="scientific">Cucurbitaria berberidis CBS 394.84</name>
    <dbReference type="NCBI Taxonomy" id="1168544"/>
    <lineage>
        <taxon>Eukaryota</taxon>
        <taxon>Fungi</taxon>
        <taxon>Dikarya</taxon>
        <taxon>Ascomycota</taxon>
        <taxon>Pezizomycotina</taxon>
        <taxon>Dothideomycetes</taxon>
        <taxon>Pleosporomycetidae</taxon>
        <taxon>Pleosporales</taxon>
        <taxon>Pleosporineae</taxon>
        <taxon>Cucurbitariaceae</taxon>
        <taxon>Cucurbitaria</taxon>
    </lineage>
</organism>
<comment type="caution">
    <text evidence="2">The sequence shown here is derived from an EMBL/GenBank/DDBJ whole genome shotgun (WGS) entry which is preliminary data.</text>
</comment>
<sequence>MAKKVPKKKQPAPPPAPPPDPLLPLDPRPKTCPYAETPITLCIGPERKQYYVPNSLLQNPDWVNFPHSWGGNIHLSDVDEGTGHVLVHYLYTGAYQTLNDMESSTLKKGIIEFRRALLAYIAAKKYSLHGLKNLARDEVKRFGAELDIFDIVEAINNDFSKMPDNVAWFHRYLDKKVQATFEEDHTIFANDDFFDCISNAALTKVLAKCVVQLYNKKVSYMLNADREPVMETAEDYTPDTQTTVNEEPRAEAWCADNEAPAEECIPEAAIEGEACYPDNEVINEEYPPAQEYPPPAEECPIDATPTQETLIEEPVAAEESSVLDFDTFGAVPTELTPVIEERPSEPDEWGLFEAAREKRKRMSKKETRAAPKIEESALPPPPPPFEPELEFQAEHVTEPESLMAEQTKHDIWGTWESSGTIKEDRTFAAVPGGSWCSTPVPLSSFGTTTNDTTFAAVPDPSVEKPSSVHPPPVAENKGNDPGSNLAATTKIKKLHKSKKFKKSKKHIVHDDPPPHPPDVPEAEPEPFPEPKFGPVFDDPGEPVAETFQPDEVDMLVKNGHGDLIGDPEQPVEADKEICPLRAKHLLEGDMWKSCEQCRALLRQIAIEIARKDLVNEDGYEVVGRV</sequence>
<dbReference type="AlphaFoldDB" id="A0A9P4GKA0"/>
<feature type="compositionally biased region" description="Basic residues" evidence="1">
    <location>
        <begin position="1"/>
        <end position="10"/>
    </location>
</feature>
<dbReference type="GeneID" id="63854898"/>
<feature type="compositionally biased region" description="Pro residues" evidence="1">
    <location>
        <begin position="11"/>
        <end position="26"/>
    </location>
</feature>
<feature type="compositionally biased region" description="Basic residues" evidence="1">
    <location>
        <begin position="490"/>
        <end position="507"/>
    </location>
</feature>
<proteinExistence type="predicted"/>
<evidence type="ECO:0000313" key="2">
    <source>
        <dbReference type="EMBL" id="KAF1847187.1"/>
    </source>
</evidence>
<protein>
    <recommendedName>
        <fullName evidence="4">BTB domain-containing protein</fullName>
    </recommendedName>
</protein>
<keyword evidence="3" id="KW-1185">Reference proteome</keyword>
<feature type="region of interest" description="Disordered" evidence="1">
    <location>
        <begin position="1"/>
        <end position="29"/>
    </location>
</feature>
<name>A0A9P4GKA0_9PLEO</name>
<feature type="region of interest" description="Disordered" evidence="1">
    <location>
        <begin position="360"/>
        <end position="388"/>
    </location>
</feature>
<feature type="region of interest" description="Disordered" evidence="1">
    <location>
        <begin position="450"/>
        <end position="540"/>
    </location>
</feature>
<feature type="compositionally biased region" description="Basic and acidic residues" evidence="1">
    <location>
        <begin position="364"/>
        <end position="375"/>
    </location>
</feature>
<dbReference type="PANTHER" id="PTHR37538:SF1">
    <property type="entry name" value="BTB DOMAIN-CONTAINING PROTEIN"/>
    <property type="match status" value="1"/>
</dbReference>
<dbReference type="OrthoDB" id="3594103at2759"/>
<dbReference type="PANTHER" id="PTHR37538">
    <property type="entry name" value="BTB DOMAIN-CONTAINING PROTEIN"/>
    <property type="match status" value="1"/>
</dbReference>
<dbReference type="Gene3D" id="3.30.710.10">
    <property type="entry name" value="Potassium Channel Kv1.1, Chain A"/>
    <property type="match status" value="1"/>
</dbReference>
<gene>
    <name evidence="2" type="ORF">K460DRAFT_413983</name>
</gene>
<dbReference type="RefSeq" id="XP_040789750.1">
    <property type="nucleotide sequence ID" value="XM_040937648.1"/>
</dbReference>
<reference evidence="2" key="1">
    <citation type="submission" date="2020-01" db="EMBL/GenBank/DDBJ databases">
        <authorList>
            <consortium name="DOE Joint Genome Institute"/>
            <person name="Haridas S."/>
            <person name="Albert R."/>
            <person name="Binder M."/>
            <person name="Bloem J."/>
            <person name="Labutti K."/>
            <person name="Salamov A."/>
            <person name="Andreopoulos B."/>
            <person name="Baker S.E."/>
            <person name="Barry K."/>
            <person name="Bills G."/>
            <person name="Bluhm B.H."/>
            <person name="Cannon C."/>
            <person name="Castanera R."/>
            <person name="Culley D.E."/>
            <person name="Daum C."/>
            <person name="Ezra D."/>
            <person name="Gonzalez J.B."/>
            <person name="Henrissat B."/>
            <person name="Kuo A."/>
            <person name="Liang C."/>
            <person name="Lipzen A."/>
            <person name="Lutzoni F."/>
            <person name="Magnuson J."/>
            <person name="Mondo S."/>
            <person name="Nolan M."/>
            <person name="Ohm R."/>
            <person name="Pangilinan J."/>
            <person name="Park H.-J."/>
            <person name="Ramirez L."/>
            <person name="Alfaro M."/>
            <person name="Sun H."/>
            <person name="Tritt A."/>
            <person name="Yoshinaga Y."/>
            <person name="Zwiers L.-H."/>
            <person name="Turgeon B.G."/>
            <person name="Goodwin S.B."/>
            <person name="Spatafora J.W."/>
            <person name="Crous P.W."/>
            <person name="Grigoriev I.V."/>
        </authorList>
    </citation>
    <scope>NUCLEOTIDE SEQUENCE</scope>
    <source>
        <strain evidence="2">CBS 394.84</strain>
    </source>
</reference>
<accession>A0A9P4GKA0</accession>
<evidence type="ECO:0008006" key="4">
    <source>
        <dbReference type="Google" id="ProtNLM"/>
    </source>
</evidence>
<evidence type="ECO:0000313" key="3">
    <source>
        <dbReference type="Proteomes" id="UP000800039"/>
    </source>
</evidence>
<dbReference type="Proteomes" id="UP000800039">
    <property type="component" value="Unassembled WGS sequence"/>
</dbReference>